<keyword evidence="2" id="KW-0547">Nucleotide-binding</keyword>
<dbReference type="InterPro" id="IPR050534">
    <property type="entry name" value="Coronavir_polyprotein_1ab"/>
</dbReference>
<dbReference type="SUPFAM" id="SSF52540">
    <property type="entry name" value="P-loop containing nucleoside triphosphate hydrolases"/>
    <property type="match status" value="1"/>
</dbReference>
<protein>
    <submittedName>
        <fullName evidence="9">AAA_12 domain-containing protein</fullName>
    </submittedName>
</protein>
<keyword evidence="5" id="KW-0067">ATP-binding</keyword>
<sequence>MAEETSLDDMVAPPMAEDVVDKDEDSAITPDDVEMADDRDGSTDSDEPAALSSGLRSRTAAGSDGSPVAEDNDSPIEINPELVKENKITDNENPLLADADMLDNSFEDMPPVDEETEKELLGPAEQLQIEDQEDPHPAPSPRCPNKLPTVEEVHPMADLYGGYPIEEIPKELARRLAWTLSLEDIQAARNMTIPAITEPPLVMERPKREEQPLEFRGFRLYDQQEQIVRFLLTNRFTAIAVDCAFGTGKTSTLALAALLRSRVMQGTSLMLGISNSAVTAAVHSMKDLDPSGSCRLVRLISEDNCTRVSTEHLTEHDYPRKWREYFGQRVREQDKANTRLDDDIIDAAAFLRHAGILTLRSLRRKDFRSAIIDRKPTRNRMALFFKLYRPSFVLGTVTSVRMSYAQDGMGAFVDDIGVMLVDEASQIPRFAVVTLCHSFPQARLVLFGDRRQLPPFADSCLPQQLHDYAVGNVLEDATSYGRFPQFPLLKVHRCPQQITQILSEMFYQGQLRTSKEPTSFFPELRSIGLPHSHPLVVVNHNFRHAADGTSVLNADEGRLALHLAAGIRQSRIKASISILSFYKATCAFVEDNAPEGIHSSTADGAQGREYDYVFVLTSRTSGNQGFLDDSKRINVALSRTKIACIVLGNVQFLRSARTWNKLFSHLPVYFPLQIRGRISSCGGDVKLPHNSLICCTNSHCFSRQSWSLLPLLVA</sequence>
<reference evidence="9" key="2">
    <citation type="submission" date="2022-06" db="UniProtKB">
        <authorList>
            <consortium name="EnsemblMetazoa"/>
        </authorList>
    </citation>
    <scope>IDENTIFICATION</scope>
    <source>
        <strain evidence="9">DF5081</strain>
    </source>
</reference>
<evidence type="ECO:0000313" key="10">
    <source>
        <dbReference type="Proteomes" id="UP000005237"/>
    </source>
</evidence>
<dbReference type="GO" id="GO:0043139">
    <property type="term" value="F:5'-3' DNA helicase activity"/>
    <property type="evidence" value="ECO:0007669"/>
    <property type="project" value="TreeGrafter"/>
</dbReference>
<feature type="domain" description="DNA2/NAM7 helicase-like C-terminal" evidence="8">
    <location>
        <begin position="489"/>
        <end position="650"/>
    </location>
</feature>
<name>A0A8R1I592_CAEJA</name>
<dbReference type="InterPro" id="IPR027417">
    <property type="entry name" value="P-loop_NTPase"/>
</dbReference>
<dbReference type="InterPro" id="IPR041677">
    <property type="entry name" value="DNA2/NAM7_AAA_11"/>
</dbReference>
<dbReference type="AlphaFoldDB" id="A0A8R1I592"/>
<evidence type="ECO:0000313" key="9">
    <source>
        <dbReference type="EnsemblMetazoa" id="CJA15514.1"/>
    </source>
</evidence>
<dbReference type="Pfam" id="PF13086">
    <property type="entry name" value="AAA_11"/>
    <property type="match status" value="1"/>
</dbReference>
<keyword evidence="4" id="KW-0347">Helicase</keyword>
<evidence type="ECO:0000256" key="6">
    <source>
        <dbReference type="SAM" id="MobiDB-lite"/>
    </source>
</evidence>
<proteinExistence type="inferred from homology"/>
<feature type="region of interest" description="Disordered" evidence="6">
    <location>
        <begin position="1"/>
        <end position="92"/>
    </location>
</feature>
<evidence type="ECO:0000256" key="1">
    <source>
        <dbReference type="ARBA" id="ARBA00007913"/>
    </source>
</evidence>
<evidence type="ECO:0000256" key="4">
    <source>
        <dbReference type="ARBA" id="ARBA00022806"/>
    </source>
</evidence>
<dbReference type="Gene3D" id="3.40.50.300">
    <property type="entry name" value="P-loop containing nucleotide triphosphate hydrolases"/>
    <property type="match status" value="2"/>
</dbReference>
<evidence type="ECO:0000259" key="8">
    <source>
        <dbReference type="Pfam" id="PF13087"/>
    </source>
</evidence>
<keyword evidence="3" id="KW-0378">Hydrolase</keyword>
<dbReference type="PANTHER" id="PTHR43788">
    <property type="entry name" value="DNA2/NAM7 HELICASE FAMILY MEMBER"/>
    <property type="match status" value="1"/>
</dbReference>
<evidence type="ECO:0000256" key="3">
    <source>
        <dbReference type="ARBA" id="ARBA00022801"/>
    </source>
</evidence>
<accession>A0A8R1I592</accession>
<organism evidence="9 10">
    <name type="scientific">Caenorhabditis japonica</name>
    <dbReference type="NCBI Taxonomy" id="281687"/>
    <lineage>
        <taxon>Eukaryota</taxon>
        <taxon>Metazoa</taxon>
        <taxon>Ecdysozoa</taxon>
        <taxon>Nematoda</taxon>
        <taxon>Chromadorea</taxon>
        <taxon>Rhabditida</taxon>
        <taxon>Rhabditina</taxon>
        <taxon>Rhabditomorpha</taxon>
        <taxon>Rhabditoidea</taxon>
        <taxon>Rhabditidae</taxon>
        <taxon>Peloderinae</taxon>
        <taxon>Caenorhabditis</taxon>
    </lineage>
</organism>
<evidence type="ECO:0000259" key="7">
    <source>
        <dbReference type="Pfam" id="PF13086"/>
    </source>
</evidence>
<dbReference type="Proteomes" id="UP000005237">
    <property type="component" value="Unassembled WGS sequence"/>
</dbReference>
<evidence type="ECO:0000256" key="5">
    <source>
        <dbReference type="ARBA" id="ARBA00022840"/>
    </source>
</evidence>
<dbReference type="Pfam" id="PF13087">
    <property type="entry name" value="AAA_12"/>
    <property type="match status" value="1"/>
</dbReference>
<dbReference type="EnsemblMetazoa" id="CJA15514.1">
    <property type="protein sequence ID" value="CJA15514.1"/>
    <property type="gene ID" value="WBGene00134718"/>
</dbReference>
<dbReference type="CDD" id="cd18808">
    <property type="entry name" value="SF1_C_Upf1"/>
    <property type="match status" value="1"/>
</dbReference>
<comment type="similarity">
    <text evidence="1">Belongs to the DNA2/NAM7 helicase family.</text>
</comment>
<dbReference type="GO" id="GO:0016787">
    <property type="term" value="F:hydrolase activity"/>
    <property type="evidence" value="ECO:0007669"/>
    <property type="project" value="UniProtKB-KW"/>
</dbReference>
<dbReference type="PANTHER" id="PTHR43788:SF16">
    <property type="entry name" value="HELICASE WITH ZINC FINGER 2"/>
    <property type="match status" value="1"/>
</dbReference>
<dbReference type="GO" id="GO:0005524">
    <property type="term" value="F:ATP binding"/>
    <property type="evidence" value="ECO:0007669"/>
    <property type="project" value="UniProtKB-KW"/>
</dbReference>
<dbReference type="InterPro" id="IPR041679">
    <property type="entry name" value="DNA2/NAM7-like_C"/>
</dbReference>
<dbReference type="InterPro" id="IPR047187">
    <property type="entry name" value="SF1_C_Upf1"/>
</dbReference>
<keyword evidence="10" id="KW-1185">Reference proteome</keyword>
<feature type="domain" description="DNA2/NAM7 helicase helicase" evidence="7">
    <location>
        <begin position="222"/>
        <end position="457"/>
    </location>
</feature>
<feature type="compositionally biased region" description="Acidic residues" evidence="6">
    <location>
        <begin position="18"/>
        <end position="35"/>
    </location>
</feature>
<evidence type="ECO:0000256" key="2">
    <source>
        <dbReference type="ARBA" id="ARBA00022741"/>
    </source>
</evidence>
<reference evidence="10" key="1">
    <citation type="submission" date="2010-08" db="EMBL/GenBank/DDBJ databases">
        <authorList>
            <consortium name="Caenorhabditis japonica Sequencing Consortium"/>
            <person name="Wilson R.K."/>
        </authorList>
    </citation>
    <scope>NUCLEOTIDE SEQUENCE [LARGE SCALE GENOMIC DNA]</scope>
    <source>
        <strain evidence="10">DF5081</strain>
    </source>
</reference>